<sequence>MLCSGTAWLPLLLLMSADGTDFEVANGVVLNVTAVAFVRVVLRINAFASGLFTPHRCCCTVVGGDASVDT</sequence>
<name>A0A3P7QHJ6_CYLGO</name>
<proteinExistence type="predicted"/>
<evidence type="ECO:0000313" key="2">
    <source>
        <dbReference type="EMBL" id="VDN31462.1"/>
    </source>
</evidence>
<dbReference type="Proteomes" id="UP000271889">
    <property type="component" value="Unassembled WGS sequence"/>
</dbReference>
<protein>
    <recommendedName>
        <fullName evidence="4">Secreted protein</fullName>
    </recommendedName>
</protein>
<accession>A0A3P7QHJ6</accession>
<dbReference type="AlphaFoldDB" id="A0A3P7QHJ6"/>
<keyword evidence="1" id="KW-0732">Signal</keyword>
<dbReference type="EMBL" id="UYRV01119009">
    <property type="protein sequence ID" value="VDN31462.1"/>
    <property type="molecule type" value="Genomic_DNA"/>
</dbReference>
<feature type="signal peptide" evidence="1">
    <location>
        <begin position="1"/>
        <end position="19"/>
    </location>
</feature>
<evidence type="ECO:0000256" key="1">
    <source>
        <dbReference type="SAM" id="SignalP"/>
    </source>
</evidence>
<organism evidence="2 3">
    <name type="scientific">Cylicostephanus goldi</name>
    <name type="common">Nematode worm</name>
    <dbReference type="NCBI Taxonomy" id="71465"/>
    <lineage>
        <taxon>Eukaryota</taxon>
        <taxon>Metazoa</taxon>
        <taxon>Ecdysozoa</taxon>
        <taxon>Nematoda</taxon>
        <taxon>Chromadorea</taxon>
        <taxon>Rhabditida</taxon>
        <taxon>Rhabditina</taxon>
        <taxon>Rhabditomorpha</taxon>
        <taxon>Strongyloidea</taxon>
        <taxon>Strongylidae</taxon>
        <taxon>Cylicostephanus</taxon>
    </lineage>
</organism>
<gene>
    <name evidence="2" type="ORF">CGOC_LOCUS11830</name>
</gene>
<reference evidence="2 3" key="1">
    <citation type="submission" date="2018-11" db="EMBL/GenBank/DDBJ databases">
        <authorList>
            <consortium name="Pathogen Informatics"/>
        </authorList>
    </citation>
    <scope>NUCLEOTIDE SEQUENCE [LARGE SCALE GENOMIC DNA]</scope>
</reference>
<evidence type="ECO:0000313" key="3">
    <source>
        <dbReference type="Proteomes" id="UP000271889"/>
    </source>
</evidence>
<feature type="chain" id="PRO_5018225025" description="Secreted protein" evidence="1">
    <location>
        <begin position="20"/>
        <end position="70"/>
    </location>
</feature>
<evidence type="ECO:0008006" key="4">
    <source>
        <dbReference type="Google" id="ProtNLM"/>
    </source>
</evidence>
<keyword evidence="3" id="KW-1185">Reference proteome</keyword>